<dbReference type="Proteomes" id="UP000070501">
    <property type="component" value="Unassembled WGS sequence"/>
</dbReference>
<gene>
    <name evidence="2" type="ORF">Micbo1qcDRAFT_206617</name>
</gene>
<organism evidence="2 3">
    <name type="scientific">Microdochium bolleyi</name>
    <dbReference type="NCBI Taxonomy" id="196109"/>
    <lineage>
        <taxon>Eukaryota</taxon>
        <taxon>Fungi</taxon>
        <taxon>Dikarya</taxon>
        <taxon>Ascomycota</taxon>
        <taxon>Pezizomycotina</taxon>
        <taxon>Sordariomycetes</taxon>
        <taxon>Xylariomycetidae</taxon>
        <taxon>Xylariales</taxon>
        <taxon>Microdochiaceae</taxon>
        <taxon>Microdochium</taxon>
    </lineage>
</organism>
<dbReference type="PANTHER" id="PTHR10039">
    <property type="entry name" value="AMELOGENIN"/>
    <property type="match status" value="1"/>
</dbReference>
<evidence type="ECO:0000313" key="3">
    <source>
        <dbReference type="Proteomes" id="UP000070501"/>
    </source>
</evidence>
<name>A0A136IVS9_9PEZI</name>
<keyword evidence="3" id="KW-1185">Reference proteome</keyword>
<dbReference type="AlphaFoldDB" id="A0A136IVS9"/>
<sequence length="351" mass="39209">MEALAALSLACNILQLIDVSLKATKALRTIRDEHAPDAGVQSNAATLRHLGREVMQAVAGQLAAETPQDDDLLRRARDVAEVALDLENLLHRFTIGKKNKLRDALAYIRLQGEIKAKEKRLHETQAAFQSTILVDIRQTITTQWSTVSRELPSLKSELQTFILEVRQGNTTASLLARKVEATMRQGLSAIQNDTRKQLATSENIHRTLLNNDTRQDQRWQDAEHKAARDKFVSSLYFSTMNARRNMSSITAADGTFEWILDAFPCDESDTASDKDDKSRNGSNSTDDDWEEPGGSDAADDTGSLYEIGDDRVVMASVLRRWTVDEQQQMFWVSGKAGSGKSTFMNYLMNSL</sequence>
<dbReference type="EMBL" id="KQ964256">
    <property type="protein sequence ID" value="KXJ89032.1"/>
    <property type="molecule type" value="Genomic_DNA"/>
</dbReference>
<protein>
    <submittedName>
        <fullName evidence="2">Uncharacterized protein</fullName>
    </submittedName>
</protein>
<dbReference type="InParanoid" id="A0A136IVS9"/>
<reference evidence="3" key="1">
    <citation type="submission" date="2016-02" db="EMBL/GenBank/DDBJ databases">
        <title>Draft genome sequence of Microdochium bolleyi, a fungal endophyte of beachgrass.</title>
        <authorList>
            <consortium name="DOE Joint Genome Institute"/>
            <person name="David A.S."/>
            <person name="May G."/>
            <person name="Haridas S."/>
            <person name="Lim J."/>
            <person name="Wang M."/>
            <person name="Labutti K."/>
            <person name="Lipzen A."/>
            <person name="Barry K."/>
            <person name="Grigoriev I.V."/>
        </authorList>
    </citation>
    <scope>NUCLEOTIDE SEQUENCE [LARGE SCALE GENOMIC DNA]</scope>
    <source>
        <strain evidence="3">J235TASD1</strain>
    </source>
</reference>
<feature type="region of interest" description="Disordered" evidence="1">
    <location>
        <begin position="268"/>
        <end position="303"/>
    </location>
</feature>
<evidence type="ECO:0000313" key="2">
    <source>
        <dbReference type="EMBL" id="KXJ89032.1"/>
    </source>
</evidence>
<dbReference type="STRING" id="196109.A0A136IVS9"/>
<feature type="compositionally biased region" description="Acidic residues" evidence="1">
    <location>
        <begin position="285"/>
        <end position="299"/>
    </location>
</feature>
<dbReference type="OrthoDB" id="5086500at2759"/>
<evidence type="ECO:0000256" key="1">
    <source>
        <dbReference type="SAM" id="MobiDB-lite"/>
    </source>
</evidence>
<proteinExistence type="predicted"/>
<dbReference type="PANTHER" id="PTHR10039:SF5">
    <property type="entry name" value="NACHT DOMAIN-CONTAINING PROTEIN"/>
    <property type="match status" value="1"/>
</dbReference>
<accession>A0A136IVS9</accession>